<dbReference type="InterPro" id="IPR013249">
    <property type="entry name" value="RNA_pol_sigma70_r4_t2"/>
</dbReference>
<evidence type="ECO:0000256" key="2">
    <source>
        <dbReference type="ARBA" id="ARBA00023015"/>
    </source>
</evidence>
<evidence type="ECO:0000256" key="4">
    <source>
        <dbReference type="ARBA" id="ARBA00023125"/>
    </source>
</evidence>
<keyword evidence="5" id="KW-0804">Transcription</keyword>
<dbReference type="InterPro" id="IPR036388">
    <property type="entry name" value="WH-like_DNA-bd_sf"/>
</dbReference>
<dbReference type="Gene3D" id="1.10.10.10">
    <property type="entry name" value="Winged helix-like DNA-binding domain superfamily/Winged helix DNA-binding domain"/>
    <property type="match status" value="1"/>
</dbReference>
<evidence type="ECO:0000313" key="8">
    <source>
        <dbReference type="EMBL" id="AIQ12529.1"/>
    </source>
</evidence>
<dbReference type="InterPro" id="IPR013324">
    <property type="entry name" value="RNA_pol_sigma_r3/r4-like"/>
</dbReference>
<feature type="domain" description="RNA polymerase sigma-70 region 2" evidence="6">
    <location>
        <begin position="21"/>
        <end position="86"/>
    </location>
</feature>
<accession>A0A089IU71</accession>
<gene>
    <name evidence="8" type="ORF">PDUR_11925</name>
</gene>
<dbReference type="KEGG" id="pdu:PDUR_11925"/>
<dbReference type="InterPro" id="IPR014284">
    <property type="entry name" value="RNA_pol_sigma-70_dom"/>
</dbReference>
<dbReference type="RefSeq" id="WP_042206375.1">
    <property type="nucleotide sequence ID" value="NZ_CP009288.1"/>
</dbReference>
<dbReference type="STRING" id="44251.PDUR_11925"/>
<evidence type="ECO:0000259" key="7">
    <source>
        <dbReference type="Pfam" id="PF08281"/>
    </source>
</evidence>
<sequence>MDEGEWIRRIRQGETEYLTPLIERYYADVQKYCHWWVRNEEESKDLTQETFYRFCRHIEGYTNAGKCRAYLYTIARHLCSDHLRKRPPLSWENAEELIDRATLQKSCSVEEQVEREQLVHEMLQLLPEEQRELVFMRFCLDLTFRDIARITGVNVCMVQYRVKRGLGVLRRYLERSEFDEQGIETCHHRRPKELPLAPR</sequence>
<evidence type="ECO:0008006" key="10">
    <source>
        <dbReference type="Google" id="ProtNLM"/>
    </source>
</evidence>
<dbReference type="PANTHER" id="PTHR43133:SF8">
    <property type="entry name" value="RNA POLYMERASE SIGMA FACTOR HI_1459-RELATED"/>
    <property type="match status" value="1"/>
</dbReference>
<dbReference type="NCBIfam" id="TIGR02937">
    <property type="entry name" value="sigma70-ECF"/>
    <property type="match status" value="1"/>
</dbReference>
<dbReference type="GO" id="GO:0016987">
    <property type="term" value="F:sigma factor activity"/>
    <property type="evidence" value="ECO:0007669"/>
    <property type="project" value="UniProtKB-KW"/>
</dbReference>
<dbReference type="GO" id="GO:0003677">
    <property type="term" value="F:DNA binding"/>
    <property type="evidence" value="ECO:0007669"/>
    <property type="project" value="UniProtKB-KW"/>
</dbReference>
<evidence type="ECO:0000256" key="3">
    <source>
        <dbReference type="ARBA" id="ARBA00023082"/>
    </source>
</evidence>
<dbReference type="Pfam" id="PF08281">
    <property type="entry name" value="Sigma70_r4_2"/>
    <property type="match status" value="1"/>
</dbReference>
<protein>
    <recommendedName>
        <fullName evidence="10">RNA polymerase sigma factor</fullName>
    </recommendedName>
</protein>
<dbReference type="AlphaFoldDB" id="A0A089IU71"/>
<organism evidence="8 9">
    <name type="scientific">Paenibacillus durus</name>
    <name type="common">Paenibacillus azotofixans</name>
    <dbReference type="NCBI Taxonomy" id="44251"/>
    <lineage>
        <taxon>Bacteria</taxon>
        <taxon>Bacillati</taxon>
        <taxon>Bacillota</taxon>
        <taxon>Bacilli</taxon>
        <taxon>Bacillales</taxon>
        <taxon>Paenibacillaceae</taxon>
        <taxon>Paenibacillus</taxon>
    </lineage>
</organism>
<keyword evidence="9" id="KW-1185">Reference proteome</keyword>
<keyword evidence="4" id="KW-0238">DNA-binding</keyword>
<dbReference type="InterPro" id="IPR007627">
    <property type="entry name" value="RNA_pol_sigma70_r2"/>
</dbReference>
<evidence type="ECO:0000259" key="6">
    <source>
        <dbReference type="Pfam" id="PF04542"/>
    </source>
</evidence>
<keyword evidence="3" id="KW-0731">Sigma factor</keyword>
<proteinExistence type="inferred from homology"/>
<name>A0A089IU71_PAEDU</name>
<evidence type="ECO:0000256" key="1">
    <source>
        <dbReference type="ARBA" id="ARBA00010641"/>
    </source>
</evidence>
<dbReference type="OrthoDB" id="306910at2"/>
<comment type="similarity">
    <text evidence="1">Belongs to the sigma-70 factor family. ECF subfamily.</text>
</comment>
<dbReference type="GO" id="GO:0006352">
    <property type="term" value="P:DNA-templated transcription initiation"/>
    <property type="evidence" value="ECO:0007669"/>
    <property type="project" value="InterPro"/>
</dbReference>
<reference evidence="8 9" key="1">
    <citation type="submission" date="2014-08" db="EMBL/GenBank/DDBJ databases">
        <title>Comparative genomics of the Paenibacillus odorifer group.</title>
        <authorList>
            <person name="den Bakker H.C."/>
            <person name="Tsai Y.-C."/>
            <person name="Martin N."/>
            <person name="Korlach J."/>
            <person name="Wiedmann M."/>
        </authorList>
    </citation>
    <scope>NUCLEOTIDE SEQUENCE [LARGE SCALE GENOMIC DNA]</scope>
    <source>
        <strain evidence="8 9">DSM 1735</strain>
    </source>
</reference>
<dbReference type="SUPFAM" id="SSF88946">
    <property type="entry name" value="Sigma2 domain of RNA polymerase sigma factors"/>
    <property type="match status" value="1"/>
</dbReference>
<dbReference type="Pfam" id="PF04542">
    <property type="entry name" value="Sigma70_r2"/>
    <property type="match status" value="1"/>
</dbReference>
<keyword evidence="2" id="KW-0805">Transcription regulation</keyword>
<dbReference type="Proteomes" id="UP000029409">
    <property type="component" value="Chromosome"/>
</dbReference>
<dbReference type="SUPFAM" id="SSF88659">
    <property type="entry name" value="Sigma3 and sigma4 domains of RNA polymerase sigma factors"/>
    <property type="match status" value="1"/>
</dbReference>
<evidence type="ECO:0000256" key="5">
    <source>
        <dbReference type="ARBA" id="ARBA00023163"/>
    </source>
</evidence>
<dbReference type="EMBL" id="CP009288">
    <property type="protein sequence ID" value="AIQ12529.1"/>
    <property type="molecule type" value="Genomic_DNA"/>
</dbReference>
<dbReference type="InterPro" id="IPR039425">
    <property type="entry name" value="RNA_pol_sigma-70-like"/>
</dbReference>
<feature type="domain" description="RNA polymerase sigma factor 70 region 4 type 2" evidence="7">
    <location>
        <begin position="117"/>
        <end position="166"/>
    </location>
</feature>
<dbReference type="eggNOG" id="COG1595">
    <property type="taxonomic scope" value="Bacteria"/>
</dbReference>
<evidence type="ECO:0000313" key="9">
    <source>
        <dbReference type="Proteomes" id="UP000029409"/>
    </source>
</evidence>
<dbReference type="PANTHER" id="PTHR43133">
    <property type="entry name" value="RNA POLYMERASE ECF-TYPE SIGMA FACTO"/>
    <property type="match status" value="1"/>
</dbReference>
<dbReference type="InterPro" id="IPR013325">
    <property type="entry name" value="RNA_pol_sigma_r2"/>
</dbReference>
<dbReference type="Gene3D" id="1.10.1740.10">
    <property type="match status" value="1"/>
</dbReference>